<proteinExistence type="predicted"/>
<dbReference type="PRINTS" id="PR00344">
    <property type="entry name" value="BCTRLSENSOR"/>
</dbReference>
<protein>
    <recommendedName>
        <fullName evidence="3">histidine kinase</fullName>
        <ecNumber evidence="3">2.7.13.3</ecNumber>
    </recommendedName>
</protein>
<evidence type="ECO:0000259" key="14">
    <source>
        <dbReference type="PROSITE" id="PS50885"/>
    </source>
</evidence>
<dbReference type="CDD" id="cd00082">
    <property type="entry name" value="HisKA"/>
    <property type="match status" value="1"/>
</dbReference>
<keyword evidence="6 12" id="KW-0812">Transmembrane</keyword>
<dbReference type="SUPFAM" id="SSF55874">
    <property type="entry name" value="ATPase domain of HSP90 chaperone/DNA topoisomerase II/histidine kinase"/>
    <property type="match status" value="1"/>
</dbReference>
<evidence type="ECO:0000313" key="15">
    <source>
        <dbReference type="EMBL" id="MCW1883419.1"/>
    </source>
</evidence>
<keyword evidence="4" id="KW-0597">Phosphoprotein</keyword>
<evidence type="ECO:0000256" key="6">
    <source>
        <dbReference type="ARBA" id="ARBA00022692"/>
    </source>
</evidence>
<dbReference type="InterPro" id="IPR004358">
    <property type="entry name" value="Sig_transdc_His_kin-like_C"/>
</dbReference>
<keyword evidence="15" id="KW-0067">ATP-binding</keyword>
<dbReference type="InterPro" id="IPR003660">
    <property type="entry name" value="HAMP_dom"/>
</dbReference>
<dbReference type="SMART" id="SM00388">
    <property type="entry name" value="HisKA"/>
    <property type="match status" value="1"/>
</dbReference>
<comment type="subcellular location">
    <subcellularLocation>
        <location evidence="2">Membrane</location>
    </subcellularLocation>
</comment>
<keyword evidence="7" id="KW-0418">Kinase</keyword>
<dbReference type="PROSITE" id="PS50109">
    <property type="entry name" value="HIS_KIN"/>
    <property type="match status" value="1"/>
</dbReference>
<evidence type="ECO:0000313" key="16">
    <source>
        <dbReference type="Proteomes" id="UP001207930"/>
    </source>
</evidence>
<dbReference type="SMART" id="SM00387">
    <property type="entry name" value="HATPase_c"/>
    <property type="match status" value="1"/>
</dbReference>
<dbReference type="InterPro" id="IPR036890">
    <property type="entry name" value="HATPase_C_sf"/>
</dbReference>
<feature type="domain" description="HAMP" evidence="14">
    <location>
        <begin position="232"/>
        <end position="285"/>
    </location>
</feature>
<dbReference type="Proteomes" id="UP001207930">
    <property type="component" value="Unassembled WGS sequence"/>
</dbReference>
<organism evidence="15 16">
    <name type="scientific">Luteolibacter flavescens</name>
    <dbReference type="NCBI Taxonomy" id="1859460"/>
    <lineage>
        <taxon>Bacteria</taxon>
        <taxon>Pseudomonadati</taxon>
        <taxon>Verrucomicrobiota</taxon>
        <taxon>Verrucomicrobiia</taxon>
        <taxon>Verrucomicrobiales</taxon>
        <taxon>Verrucomicrobiaceae</taxon>
        <taxon>Luteolibacter</taxon>
    </lineage>
</organism>
<evidence type="ECO:0000259" key="13">
    <source>
        <dbReference type="PROSITE" id="PS50109"/>
    </source>
</evidence>
<dbReference type="Pfam" id="PF02518">
    <property type="entry name" value="HATPase_c"/>
    <property type="match status" value="1"/>
</dbReference>
<dbReference type="Gene3D" id="1.10.287.130">
    <property type="match status" value="1"/>
</dbReference>
<dbReference type="SUPFAM" id="SSF47384">
    <property type="entry name" value="Homodimeric domain of signal transducing histidine kinase"/>
    <property type="match status" value="1"/>
</dbReference>
<evidence type="ECO:0000256" key="12">
    <source>
        <dbReference type="SAM" id="Phobius"/>
    </source>
</evidence>
<keyword evidence="16" id="KW-1185">Reference proteome</keyword>
<keyword evidence="9" id="KW-0902">Two-component regulatory system</keyword>
<feature type="region of interest" description="Disordered" evidence="11">
    <location>
        <begin position="53"/>
        <end position="119"/>
    </location>
</feature>
<dbReference type="Pfam" id="PF00672">
    <property type="entry name" value="HAMP"/>
    <property type="match status" value="1"/>
</dbReference>
<evidence type="ECO:0000256" key="11">
    <source>
        <dbReference type="SAM" id="MobiDB-lite"/>
    </source>
</evidence>
<gene>
    <name evidence="15" type="ORF">OKA04_01680</name>
</gene>
<feature type="domain" description="Histidine kinase" evidence="13">
    <location>
        <begin position="293"/>
        <end position="508"/>
    </location>
</feature>
<evidence type="ECO:0000256" key="8">
    <source>
        <dbReference type="ARBA" id="ARBA00022989"/>
    </source>
</evidence>
<dbReference type="GO" id="GO:0005524">
    <property type="term" value="F:ATP binding"/>
    <property type="evidence" value="ECO:0007669"/>
    <property type="project" value="UniProtKB-KW"/>
</dbReference>
<dbReference type="InterPro" id="IPR036097">
    <property type="entry name" value="HisK_dim/P_sf"/>
</dbReference>
<dbReference type="Gene3D" id="6.10.340.10">
    <property type="match status" value="1"/>
</dbReference>
<dbReference type="SMART" id="SM00304">
    <property type="entry name" value="HAMP"/>
    <property type="match status" value="1"/>
</dbReference>
<dbReference type="EC" id="2.7.13.3" evidence="3"/>
<dbReference type="InterPro" id="IPR005467">
    <property type="entry name" value="His_kinase_dom"/>
</dbReference>
<dbReference type="SUPFAM" id="SSF158472">
    <property type="entry name" value="HAMP domain-like"/>
    <property type="match status" value="1"/>
</dbReference>
<dbReference type="Gene3D" id="3.30.565.10">
    <property type="entry name" value="Histidine kinase-like ATPase, C-terminal domain"/>
    <property type="match status" value="1"/>
</dbReference>
<dbReference type="EMBL" id="JAPDDS010000001">
    <property type="protein sequence ID" value="MCW1883419.1"/>
    <property type="molecule type" value="Genomic_DNA"/>
</dbReference>
<accession>A0ABT3FIM5</accession>
<keyword evidence="15" id="KW-0547">Nucleotide-binding</keyword>
<evidence type="ECO:0000256" key="10">
    <source>
        <dbReference type="ARBA" id="ARBA00023136"/>
    </source>
</evidence>
<evidence type="ECO:0000256" key="3">
    <source>
        <dbReference type="ARBA" id="ARBA00012438"/>
    </source>
</evidence>
<evidence type="ECO:0000256" key="7">
    <source>
        <dbReference type="ARBA" id="ARBA00022777"/>
    </source>
</evidence>
<dbReference type="CDD" id="cd06225">
    <property type="entry name" value="HAMP"/>
    <property type="match status" value="1"/>
</dbReference>
<dbReference type="Pfam" id="PF00512">
    <property type="entry name" value="HisKA"/>
    <property type="match status" value="1"/>
</dbReference>
<dbReference type="InterPro" id="IPR003661">
    <property type="entry name" value="HisK_dim/P_dom"/>
</dbReference>
<dbReference type="PANTHER" id="PTHR45436:SF5">
    <property type="entry name" value="SENSOR HISTIDINE KINASE TRCS"/>
    <property type="match status" value="1"/>
</dbReference>
<keyword evidence="10 12" id="KW-0472">Membrane</keyword>
<dbReference type="InterPro" id="IPR003594">
    <property type="entry name" value="HATPase_dom"/>
</dbReference>
<keyword evidence="5" id="KW-0808">Transferase</keyword>
<evidence type="ECO:0000256" key="9">
    <source>
        <dbReference type="ARBA" id="ARBA00023012"/>
    </source>
</evidence>
<comment type="catalytic activity">
    <reaction evidence="1">
        <text>ATP + protein L-histidine = ADP + protein N-phospho-L-histidine.</text>
        <dbReference type="EC" id="2.7.13.3"/>
    </reaction>
</comment>
<dbReference type="PANTHER" id="PTHR45436">
    <property type="entry name" value="SENSOR HISTIDINE KINASE YKOH"/>
    <property type="match status" value="1"/>
</dbReference>
<feature type="transmembrane region" description="Helical" evidence="12">
    <location>
        <begin position="212"/>
        <end position="230"/>
    </location>
</feature>
<dbReference type="RefSeq" id="WP_264499380.1">
    <property type="nucleotide sequence ID" value="NZ_JAPDDS010000001.1"/>
</dbReference>
<evidence type="ECO:0000256" key="4">
    <source>
        <dbReference type="ARBA" id="ARBA00022553"/>
    </source>
</evidence>
<dbReference type="PROSITE" id="PS50885">
    <property type="entry name" value="HAMP"/>
    <property type="match status" value="1"/>
</dbReference>
<feature type="compositionally biased region" description="Basic and acidic residues" evidence="11">
    <location>
        <begin position="77"/>
        <end position="96"/>
    </location>
</feature>
<dbReference type="InterPro" id="IPR050428">
    <property type="entry name" value="TCS_sensor_his_kinase"/>
</dbReference>
<dbReference type="CDD" id="cd00075">
    <property type="entry name" value="HATPase"/>
    <property type="match status" value="1"/>
</dbReference>
<name>A0ABT3FIM5_9BACT</name>
<evidence type="ECO:0000256" key="2">
    <source>
        <dbReference type="ARBA" id="ARBA00004370"/>
    </source>
</evidence>
<evidence type="ECO:0000256" key="1">
    <source>
        <dbReference type="ARBA" id="ARBA00000085"/>
    </source>
</evidence>
<sequence length="509" mass="55686">MFTHSIRWRLQIWLGILLLGLLVAFGVTSWQLERAQRVQRLDDELARRAVALGVSIRPPDPPSMGNRGPSNGQGGPRPRDPGERERRPPREEDSDRYPFGNDGKSGEFGPGPPPMFRTRNVSDDVKAMFPGLAGEGYYYVVWTGRQSRVQNSDNAPVAVPLPVREARDTQTRFRDRDGMREAFHFTEMGECVLAGRPVGDDLAGMKHYATRLSFIGVGVLVIGLGGGWWLTARSIRPIEQIAGAAKRISEGKLSERIPVDQPDSELGQLATVLNSTFERLEDTFAQQRRFTSDASHELRTPLSVLIAETQTALSRERPVEEYREVLAGNLDTARQMKRLAEALLELARLDAGETRAPGLPVGLAALAGDVLGRLGVLAKARDVTLLLEGETAMLTGSPDRLALIISNLVENAIHHGRHDGTVVVSCRADDDGVELQVRDDGPGISAEDLPHVFERFYRADKSRTGSEGRYGLGLAICRGLVEAEGGNIRVESVAGQGARFIVRWAATPG</sequence>
<evidence type="ECO:0000256" key="5">
    <source>
        <dbReference type="ARBA" id="ARBA00022679"/>
    </source>
</evidence>
<keyword evidence="8 12" id="KW-1133">Transmembrane helix</keyword>
<comment type="caution">
    <text evidence="15">The sequence shown here is derived from an EMBL/GenBank/DDBJ whole genome shotgun (WGS) entry which is preliminary data.</text>
</comment>
<reference evidence="15 16" key="1">
    <citation type="submission" date="2022-10" db="EMBL/GenBank/DDBJ databases">
        <title>Luteolibacter flavescens strain MCCC 1K03193, whole genome shotgun sequencing project.</title>
        <authorList>
            <person name="Zhao G."/>
            <person name="Shen L."/>
        </authorList>
    </citation>
    <scope>NUCLEOTIDE SEQUENCE [LARGE SCALE GENOMIC DNA]</scope>
    <source>
        <strain evidence="15 16">MCCC 1K03193</strain>
    </source>
</reference>
<feature type="transmembrane region" description="Helical" evidence="12">
    <location>
        <begin position="12"/>
        <end position="32"/>
    </location>
</feature>